<feature type="chain" id="PRO_5013335576" evidence="2">
    <location>
        <begin position="27"/>
        <end position="253"/>
    </location>
</feature>
<name>A0A1L6MVZ2_9BACT</name>
<dbReference type="PROSITE" id="PS51257">
    <property type="entry name" value="PROKAR_LIPOPROTEIN"/>
    <property type="match status" value="1"/>
</dbReference>
<reference evidence="3 4" key="1">
    <citation type="submission" date="2016-08" db="EMBL/GenBank/DDBJ databases">
        <title>Identification and validation of antigenic proteins from Pajaroellobacter abortibovis using de-novo genome sequence assembly and reverse vaccinology.</title>
        <authorList>
            <person name="Welly B.T."/>
            <person name="Miller M.R."/>
            <person name="Stott J.L."/>
            <person name="Blanchard M.T."/>
            <person name="Islas-Trejo A.D."/>
            <person name="O'Rourke S.M."/>
            <person name="Young A.E."/>
            <person name="Medrano J.F."/>
            <person name="Van Eenennaam A.L."/>
        </authorList>
    </citation>
    <scope>NUCLEOTIDE SEQUENCE [LARGE SCALE GENOMIC DNA]</scope>
    <source>
        <strain evidence="3 4">BTF92-0548A/99-0131</strain>
    </source>
</reference>
<proteinExistence type="predicted"/>
<evidence type="ECO:0000313" key="4">
    <source>
        <dbReference type="Proteomes" id="UP000185544"/>
    </source>
</evidence>
<evidence type="ECO:0000256" key="1">
    <source>
        <dbReference type="SAM" id="MobiDB-lite"/>
    </source>
</evidence>
<gene>
    <name evidence="3" type="ORF">BCY86_01995</name>
</gene>
<evidence type="ECO:0000313" key="3">
    <source>
        <dbReference type="EMBL" id="APR99585.1"/>
    </source>
</evidence>
<dbReference type="Proteomes" id="UP000185544">
    <property type="component" value="Chromosome"/>
</dbReference>
<sequence>MSMITKPTVRYILGAFFLSSASMLVACGDSKDSKPATSQEGGSEAGSKQEGGSDSGSEAEAPLMGECAKHEDCGGAICDSATKKCKVIMFVSKNKYKATQVATACTEELKGAAAALQNFNFVPVVSKSDKDVKTIFASLKGPVVLPDATGTQVASSATAMLSAGTTPLARAVSIGADGKSVSEVSNVGVMTGTKADGTMATDTAKNWTDDNAKVQYGMANATNGDWLFKGTIVTVSSPQLVYCVSSGNMGNKN</sequence>
<dbReference type="InterPro" id="IPR016186">
    <property type="entry name" value="C-type_lectin-like/link_sf"/>
</dbReference>
<organism evidence="3 4">
    <name type="scientific">Pajaroellobacter abortibovis</name>
    <dbReference type="NCBI Taxonomy" id="1882918"/>
    <lineage>
        <taxon>Bacteria</taxon>
        <taxon>Pseudomonadati</taxon>
        <taxon>Myxococcota</taxon>
        <taxon>Polyangia</taxon>
        <taxon>Polyangiales</taxon>
        <taxon>Polyangiaceae</taxon>
    </lineage>
</organism>
<protein>
    <submittedName>
        <fullName evidence="3">Uncharacterized protein</fullName>
    </submittedName>
</protein>
<keyword evidence="4" id="KW-1185">Reference proteome</keyword>
<feature type="region of interest" description="Disordered" evidence="1">
    <location>
        <begin position="32"/>
        <end position="60"/>
    </location>
</feature>
<evidence type="ECO:0000256" key="2">
    <source>
        <dbReference type="SAM" id="SignalP"/>
    </source>
</evidence>
<keyword evidence="2" id="KW-0732">Signal</keyword>
<dbReference type="AlphaFoldDB" id="A0A1L6MVZ2"/>
<accession>A0A1L6MVZ2</accession>
<dbReference type="Gene3D" id="3.10.100.10">
    <property type="entry name" value="Mannose-Binding Protein A, subunit A"/>
    <property type="match status" value="1"/>
</dbReference>
<dbReference type="KEGG" id="pabo:BCY86_01995"/>
<feature type="signal peptide" evidence="2">
    <location>
        <begin position="1"/>
        <end position="26"/>
    </location>
</feature>
<dbReference type="EMBL" id="CP016908">
    <property type="protein sequence ID" value="APR99585.1"/>
    <property type="molecule type" value="Genomic_DNA"/>
</dbReference>